<sequence length="153" mass="17495">MGEYERSIKIQASRRKVEDFMSDVSNLPKYLPTTKHAEPQHGERVRVEGEAHGHHYDADGFFRMDKQNNRMEWGSDGEERYRGWLSAKGDENKGPTEVTVHLSFEPSPKIKRELQESAGSEDQEINESLDHALQSLKNQVEGKGGKVEGRTER</sequence>
<dbReference type="EMBL" id="BNJF01000001">
    <property type="protein sequence ID" value="GHO44370.1"/>
    <property type="molecule type" value="Genomic_DNA"/>
</dbReference>
<evidence type="ECO:0008006" key="4">
    <source>
        <dbReference type="Google" id="ProtNLM"/>
    </source>
</evidence>
<dbReference type="SUPFAM" id="SSF55961">
    <property type="entry name" value="Bet v1-like"/>
    <property type="match status" value="1"/>
</dbReference>
<keyword evidence="3" id="KW-1185">Reference proteome</keyword>
<dbReference type="InterPro" id="IPR023393">
    <property type="entry name" value="START-like_dom_sf"/>
</dbReference>
<dbReference type="CDD" id="cd07812">
    <property type="entry name" value="SRPBCC"/>
    <property type="match status" value="1"/>
</dbReference>
<dbReference type="RefSeq" id="WP_220193770.1">
    <property type="nucleotide sequence ID" value="NZ_BNJF01000001.1"/>
</dbReference>
<reference evidence="2" key="1">
    <citation type="submission" date="2020-10" db="EMBL/GenBank/DDBJ databases">
        <title>Taxonomic study of unclassified bacteria belonging to the class Ktedonobacteria.</title>
        <authorList>
            <person name="Yabe S."/>
            <person name="Wang C.M."/>
            <person name="Zheng Y."/>
            <person name="Sakai Y."/>
            <person name="Cavaletti L."/>
            <person name="Monciardini P."/>
            <person name="Donadio S."/>
        </authorList>
    </citation>
    <scope>NUCLEOTIDE SEQUENCE</scope>
    <source>
        <strain evidence="2">SOSP1-1</strain>
    </source>
</reference>
<dbReference type="Proteomes" id="UP000612362">
    <property type="component" value="Unassembled WGS sequence"/>
</dbReference>
<gene>
    <name evidence="2" type="ORF">KSX_25330</name>
</gene>
<evidence type="ECO:0000313" key="3">
    <source>
        <dbReference type="Proteomes" id="UP000612362"/>
    </source>
</evidence>
<evidence type="ECO:0000256" key="1">
    <source>
        <dbReference type="SAM" id="MobiDB-lite"/>
    </source>
</evidence>
<comment type="caution">
    <text evidence="2">The sequence shown here is derived from an EMBL/GenBank/DDBJ whole genome shotgun (WGS) entry which is preliminary data.</text>
</comment>
<organism evidence="2 3">
    <name type="scientific">Ktedonospora formicarum</name>
    <dbReference type="NCBI Taxonomy" id="2778364"/>
    <lineage>
        <taxon>Bacteria</taxon>
        <taxon>Bacillati</taxon>
        <taxon>Chloroflexota</taxon>
        <taxon>Ktedonobacteria</taxon>
        <taxon>Ktedonobacterales</taxon>
        <taxon>Ktedonobacteraceae</taxon>
        <taxon>Ktedonospora</taxon>
    </lineage>
</organism>
<name>A0A8J3I059_9CHLR</name>
<feature type="region of interest" description="Disordered" evidence="1">
    <location>
        <begin position="86"/>
        <end position="124"/>
    </location>
</feature>
<dbReference type="AlphaFoldDB" id="A0A8J3I059"/>
<evidence type="ECO:0000313" key="2">
    <source>
        <dbReference type="EMBL" id="GHO44370.1"/>
    </source>
</evidence>
<proteinExistence type="predicted"/>
<dbReference type="Gene3D" id="3.30.530.20">
    <property type="match status" value="1"/>
</dbReference>
<protein>
    <recommendedName>
        <fullName evidence="4">Polyketide cyclase / dehydrase and lipid transport</fullName>
    </recommendedName>
</protein>
<accession>A0A8J3I059</accession>